<name>A0A915JHQ4_ROMCU</name>
<evidence type="ECO:0000313" key="1">
    <source>
        <dbReference type="Proteomes" id="UP000887565"/>
    </source>
</evidence>
<protein>
    <submittedName>
        <fullName evidence="2">Uncharacterized protein</fullName>
    </submittedName>
</protein>
<reference evidence="2" key="1">
    <citation type="submission" date="2022-11" db="UniProtKB">
        <authorList>
            <consortium name="WormBaseParasite"/>
        </authorList>
    </citation>
    <scope>IDENTIFICATION</scope>
</reference>
<dbReference type="AlphaFoldDB" id="A0A915JHQ4"/>
<proteinExistence type="predicted"/>
<organism evidence="1 2">
    <name type="scientific">Romanomermis culicivorax</name>
    <name type="common">Nematode worm</name>
    <dbReference type="NCBI Taxonomy" id="13658"/>
    <lineage>
        <taxon>Eukaryota</taxon>
        <taxon>Metazoa</taxon>
        <taxon>Ecdysozoa</taxon>
        <taxon>Nematoda</taxon>
        <taxon>Enoplea</taxon>
        <taxon>Dorylaimia</taxon>
        <taxon>Mermithida</taxon>
        <taxon>Mermithoidea</taxon>
        <taxon>Mermithidae</taxon>
        <taxon>Romanomermis</taxon>
    </lineage>
</organism>
<evidence type="ECO:0000313" key="2">
    <source>
        <dbReference type="WBParaSite" id="nRc.2.0.1.t25643-RA"/>
    </source>
</evidence>
<sequence>MLRKMGRARCVQYGSYLRLVKVTKREEFYLSG</sequence>
<accession>A0A915JHQ4</accession>
<dbReference type="Proteomes" id="UP000887565">
    <property type="component" value="Unplaced"/>
</dbReference>
<keyword evidence="1" id="KW-1185">Reference proteome</keyword>
<dbReference type="WBParaSite" id="nRc.2.0.1.t25643-RA">
    <property type="protein sequence ID" value="nRc.2.0.1.t25643-RA"/>
    <property type="gene ID" value="nRc.2.0.1.g25643"/>
</dbReference>